<keyword evidence="2" id="KW-1185">Reference proteome</keyword>
<dbReference type="AlphaFoldDB" id="A0A0A2LL14"/>
<organism evidence="1 2">
    <name type="scientific">Flavobacterium beibuense F44-8</name>
    <dbReference type="NCBI Taxonomy" id="1406840"/>
    <lineage>
        <taxon>Bacteria</taxon>
        <taxon>Pseudomonadati</taxon>
        <taxon>Bacteroidota</taxon>
        <taxon>Flavobacteriia</taxon>
        <taxon>Flavobacteriales</taxon>
        <taxon>Flavobacteriaceae</taxon>
        <taxon>Flavobacterium</taxon>
    </lineage>
</organism>
<dbReference type="STRING" id="1406840.Q763_11800"/>
<evidence type="ECO:0000313" key="2">
    <source>
        <dbReference type="Proteomes" id="UP000030129"/>
    </source>
</evidence>
<name>A0A0A2LL14_9FLAO</name>
<gene>
    <name evidence="1" type="ORF">Q763_11800</name>
</gene>
<accession>A0A0A2LL14</accession>
<dbReference type="Proteomes" id="UP000030129">
    <property type="component" value="Unassembled WGS sequence"/>
</dbReference>
<comment type="caution">
    <text evidence="1">The sequence shown here is derived from an EMBL/GenBank/DDBJ whole genome shotgun (WGS) entry which is preliminary data.</text>
</comment>
<dbReference type="InterPro" id="IPR046219">
    <property type="entry name" value="DUF6252"/>
</dbReference>
<sequence length="156" mass="17288">MKKILSLLVLMVTFASCEEDIQFNNPAVQAMRDDELWRAVEYTATRETDNSLTIQATNGFETLILRTASVDPGVYELGLNEQNKASYSVSVDGIEMNYQTGTDLGDGKIEILAEDTDLTQGFITGTFRFNAVEDDGTVVNFRSGVFYRVPIQPVGQ</sequence>
<dbReference type="Pfam" id="PF19765">
    <property type="entry name" value="DUF6252"/>
    <property type="match status" value="1"/>
</dbReference>
<protein>
    <submittedName>
        <fullName evidence="1">Uncharacterized protein</fullName>
    </submittedName>
</protein>
<evidence type="ECO:0000313" key="1">
    <source>
        <dbReference type="EMBL" id="KGO79883.1"/>
    </source>
</evidence>
<dbReference type="eggNOG" id="ENOG503284N">
    <property type="taxonomic scope" value="Bacteria"/>
</dbReference>
<reference evidence="1 2" key="1">
    <citation type="submission" date="2013-09" db="EMBL/GenBank/DDBJ databases">
        <authorList>
            <person name="Zeng Z."/>
            <person name="Chen C."/>
        </authorList>
    </citation>
    <scope>NUCLEOTIDE SEQUENCE [LARGE SCALE GENOMIC DNA]</scope>
    <source>
        <strain evidence="1 2">F44-8</strain>
    </source>
</reference>
<proteinExistence type="predicted"/>
<dbReference type="RefSeq" id="WP_035134425.1">
    <property type="nucleotide sequence ID" value="NZ_JRLV01000014.1"/>
</dbReference>
<dbReference type="PROSITE" id="PS51257">
    <property type="entry name" value="PROKAR_LIPOPROTEIN"/>
    <property type="match status" value="1"/>
</dbReference>
<dbReference type="EMBL" id="JRLV01000014">
    <property type="protein sequence ID" value="KGO79883.1"/>
    <property type="molecule type" value="Genomic_DNA"/>
</dbReference>